<reference evidence="3" key="1">
    <citation type="submission" date="2021-01" db="EMBL/GenBank/DDBJ databases">
        <authorList>
            <consortium name="Genoscope - CEA"/>
            <person name="William W."/>
        </authorList>
    </citation>
    <scope>NUCLEOTIDE SEQUENCE</scope>
</reference>
<dbReference type="AlphaFoldDB" id="A0A8S1V307"/>
<accession>A0A8S1V307</accession>
<dbReference type="EMBL" id="CAJJDO010000052">
    <property type="protein sequence ID" value="CAD8170119.1"/>
    <property type="molecule type" value="Genomic_DNA"/>
</dbReference>
<protein>
    <recommendedName>
        <fullName evidence="2">H-type lectin domain-containing protein</fullName>
    </recommendedName>
</protein>
<evidence type="ECO:0000259" key="2">
    <source>
        <dbReference type="Pfam" id="PF09458"/>
    </source>
</evidence>
<dbReference type="Proteomes" id="UP000689195">
    <property type="component" value="Unassembled WGS sequence"/>
</dbReference>
<dbReference type="GO" id="GO:0030246">
    <property type="term" value="F:carbohydrate binding"/>
    <property type="evidence" value="ECO:0007669"/>
    <property type="project" value="InterPro"/>
</dbReference>
<evidence type="ECO:0000313" key="4">
    <source>
        <dbReference type="Proteomes" id="UP000689195"/>
    </source>
</evidence>
<keyword evidence="1" id="KW-0732">Signal</keyword>
<dbReference type="Pfam" id="PF09458">
    <property type="entry name" value="H_lectin"/>
    <property type="match status" value="1"/>
</dbReference>
<feature type="chain" id="PRO_5035765970" description="H-type lectin domain-containing protein" evidence="1">
    <location>
        <begin position="22"/>
        <end position="420"/>
    </location>
</feature>
<sequence length="420" mass="47266">MILQFLFIQLTQGIITQTAGAFNEFVWNAPGFLCQNGFTKTGNINFQDSFANIPKIIIVPNVMDITPVFTNQLIVQIDIVSVTLTGFSIKITCPNNKVGTFQMRWFAIDDSRIEVINELNLNPIASKQYPIQNPNIKKAIVSILNFGYNGPFDVGLSVSELTSTHVTVNVNSANSNLIFLGYQVILGTEEVISYIDKVSSTSVYTSQIYPLQSNSYFVISFNNLGHTNADTLKLGVSISQTSTTINYQTQIWGPGTYAPNTLQSFFLKFNINQAYMAMECFTIRINKIFYRNSDQRPAFQLDIQEINQVFNTIGSETVIVDESITLLNIHVYYKCPSNNKKVHSQMNKCNSCTGNNKIYNLNHYCHGSINSINIYAKYNAQSNNKELIITRTTNGITIIQTLRNKSTTQQEILLVEFLDI</sequence>
<proteinExistence type="predicted"/>
<comment type="caution">
    <text evidence="3">The sequence shown here is derived from an EMBL/GenBank/DDBJ whole genome shotgun (WGS) entry which is preliminary data.</text>
</comment>
<feature type="signal peptide" evidence="1">
    <location>
        <begin position="1"/>
        <end position="21"/>
    </location>
</feature>
<keyword evidence="4" id="KW-1185">Reference proteome</keyword>
<evidence type="ECO:0000313" key="3">
    <source>
        <dbReference type="EMBL" id="CAD8170119.1"/>
    </source>
</evidence>
<dbReference type="InterPro" id="IPR019019">
    <property type="entry name" value="H-type_lectin_domain"/>
</dbReference>
<dbReference type="GO" id="GO:0007155">
    <property type="term" value="P:cell adhesion"/>
    <property type="evidence" value="ECO:0007669"/>
    <property type="project" value="InterPro"/>
</dbReference>
<feature type="domain" description="H-type lectin" evidence="2">
    <location>
        <begin position="43"/>
        <end position="108"/>
    </location>
</feature>
<gene>
    <name evidence="3" type="ORF">PPENT_87.1.T0520163</name>
</gene>
<dbReference type="OrthoDB" id="300726at2759"/>
<organism evidence="3 4">
    <name type="scientific">Paramecium pentaurelia</name>
    <dbReference type="NCBI Taxonomy" id="43138"/>
    <lineage>
        <taxon>Eukaryota</taxon>
        <taxon>Sar</taxon>
        <taxon>Alveolata</taxon>
        <taxon>Ciliophora</taxon>
        <taxon>Intramacronucleata</taxon>
        <taxon>Oligohymenophorea</taxon>
        <taxon>Peniculida</taxon>
        <taxon>Parameciidae</taxon>
        <taxon>Paramecium</taxon>
    </lineage>
</organism>
<evidence type="ECO:0000256" key="1">
    <source>
        <dbReference type="SAM" id="SignalP"/>
    </source>
</evidence>
<name>A0A8S1V307_9CILI</name>